<gene>
    <name evidence="2" type="ORF">BSAL_02875</name>
</gene>
<keyword evidence="3" id="KW-1185">Reference proteome</keyword>
<dbReference type="EMBL" id="CYKH01002103">
    <property type="protein sequence ID" value="CUG92980.1"/>
    <property type="molecule type" value="Genomic_DNA"/>
</dbReference>
<proteinExistence type="predicted"/>
<evidence type="ECO:0000256" key="1">
    <source>
        <dbReference type="SAM" id="MobiDB-lite"/>
    </source>
</evidence>
<protein>
    <submittedName>
        <fullName evidence="2">Uncharacterized protein</fullName>
    </submittedName>
</protein>
<evidence type="ECO:0000313" key="2">
    <source>
        <dbReference type="EMBL" id="CUG92980.1"/>
    </source>
</evidence>
<feature type="compositionally biased region" description="Polar residues" evidence="1">
    <location>
        <begin position="64"/>
        <end position="73"/>
    </location>
</feature>
<evidence type="ECO:0000313" key="3">
    <source>
        <dbReference type="Proteomes" id="UP000051952"/>
    </source>
</evidence>
<accession>A0A0S4JN68</accession>
<name>A0A0S4JN68_BODSA</name>
<feature type="non-terminal residue" evidence="2">
    <location>
        <position position="1"/>
    </location>
</feature>
<organism evidence="2 3">
    <name type="scientific">Bodo saltans</name>
    <name type="common">Flagellated protozoan</name>
    <dbReference type="NCBI Taxonomy" id="75058"/>
    <lineage>
        <taxon>Eukaryota</taxon>
        <taxon>Discoba</taxon>
        <taxon>Euglenozoa</taxon>
        <taxon>Kinetoplastea</taxon>
        <taxon>Metakinetoplastina</taxon>
        <taxon>Eubodonida</taxon>
        <taxon>Bodonidae</taxon>
        <taxon>Bodo</taxon>
    </lineage>
</organism>
<feature type="compositionally biased region" description="Basic and acidic residues" evidence="1">
    <location>
        <begin position="15"/>
        <end position="31"/>
    </location>
</feature>
<reference evidence="3" key="1">
    <citation type="submission" date="2015-09" db="EMBL/GenBank/DDBJ databases">
        <authorList>
            <consortium name="Pathogen Informatics"/>
        </authorList>
    </citation>
    <scope>NUCLEOTIDE SEQUENCE [LARGE SCALE GENOMIC DNA]</scope>
    <source>
        <strain evidence="3">Lake Konstanz</strain>
    </source>
</reference>
<feature type="region of interest" description="Disordered" evidence="1">
    <location>
        <begin position="1"/>
        <end position="37"/>
    </location>
</feature>
<dbReference type="VEuPathDB" id="TriTrypDB:BSAL_02875"/>
<sequence length="73" mass="8657">SQGYCHQFRVQPRRRAAEGDRGALPHPDRGAPHGLRRLPWRISFQSTRWLRHAEQKQRKKKSKISTTRNSDLR</sequence>
<dbReference type="AlphaFoldDB" id="A0A0S4JN68"/>
<dbReference type="Proteomes" id="UP000051952">
    <property type="component" value="Unassembled WGS sequence"/>
</dbReference>
<feature type="region of interest" description="Disordered" evidence="1">
    <location>
        <begin position="51"/>
        <end position="73"/>
    </location>
</feature>